<protein>
    <submittedName>
        <fullName evidence="7">Glycosyltransferase</fullName>
    </submittedName>
</protein>
<proteinExistence type="inferred from homology"/>
<evidence type="ECO:0000259" key="6">
    <source>
        <dbReference type="Pfam" id="PF06925"/>
    </source>
</evidence>
<evidence type="ECO:0000256" key="2">
    <source>
        <dbReference type="ARBA" id="ARBA00006962"/>
    </source>
</evidence>
<dbReference type="InterPro" id="IPR007235">
    <property type="entry name" value="Glyco_trans_28_C"/>
</dbReference>
<dbReference type="SUPFAM" id="SSF53756">
    <property type="entry name" value="UDP-Glycosyltransferase/glycogen phosphorylase"/>
    <property type="match status" value="1"/>
</dbReference>
<evidence type="ECO:0000256" key="4">
    <source>
        <dbReference type="ARBA" id="ARBA00022679"/>
    </source>
</evidence>
<dbReference type="Pfam" id="PF04101">
    <property type="entry name" value="Glyco_tran_28_C"/>
    <property type="match status" value="1"/>
</dbReference>
<organism evidence="7 8">
    <name type="scientific">Paenibacillus anseongense</name>
    <dbReference type="NCBI Taxonomy" id="2682845"/>
    <lineage>
        <taxon>Bacteria</taxon>
        <taxon>Bacillati</taxon>
        <taxon>Bacillota</taxon>
        <taxon>Bacilli</taxon>
        <taxon>Bacillales</taxon>
        <taxon>Paenibacillaceae</taxon>
        <taxon>Paenibacillus</taxon>
    </lineage>
</organism>
<comment type="subcellular location">
    <subcellularLocation>
        <location evidence="1">Membrane</location>
    </subcellularLocation>
</comment>
<gene>
    <name evidence="7" type="ORF">GON05_14175</name>
</gene>
<evidence type="ECO:0000313" key="7">
    <source>
        <dbReference type="EMBL" id="MVQ35801.1"/>
    </source>
</evidence>
<reference evidence="7 8" key="1">
    <citation type="submission" date="2019-12" db="EMBL/GenBank/DDBJ databases">
        <authorList>
            <person name="Huq M.A."/>
        </authorList>
    </citation>
    <scope>NUCLEOTIDE SEQUENCE [LARGE SCALE GENOMIC DNA]</scope>
    <source>
        <strain evidence="7 8">MAH-34</strain>
    </source>
</reference>
<dbReference type="PANTHER" id="PTHR43025:SF3">
    <property type="entry name" value="MONOGALACTOSYLDIACYLGLYCEROL SYNTHASE 1, CHLOROPLASTIC"/>
    <property type="match status" value="1"/>
</dbReference>
<dbReference type="Gene3D" id="3.40.50.2000">
    <property type="entry name" value="Glycogen Phosphorylase B"/>
    <property type="match status" value="1"/>
</dbReference>
<feature type="domain" description="Glycosyl transferase family 28 C-terminal" evidence="5">
    <location>
        <begin position="226"/>
        <end position="342"/>
    </location>
</feature>
<dbReference type="InterPro" id="IPR050519">
    <property type="entry name" value="Glycosyltransf_28_UgtP"/>
</dbReference>
<dbReference type="Proteomes" id="UP000467637">
    <property type="component" value="Unassembled WGS sequence"/>
</dbReference>
<evidence type="ECO:0000256" key="3">
    <source>
        <dbReference type="ARBA" id="ARBA00022676"/>
    </source>
</evidence>
<dbReference type="EMBL" id="WSEM01000012">
    <property type="protein sequence ID" value="MVQ35801.1"/>
    <property type="molecule type" value="Genomic_DNA"/>
</dbReference>
<keyword evidence="3" id="KW-0328">Glycosyltransferase</keyword>
<dbReference type="InterPro" id="IPR009695">
    <property type="entry name" value="Diacylglyc_glucosyltr_N"/>
</dbReference>
<evidence type="ECO:0000313" key="8">
    <source>
        <dbReference type="Proteomes" id="UP000467637"/>
    </source>
</evidence>
<name>A0ABW9U8Q8_9BACL</name>
<sequence>MMGLILDVFHKPIIRQCRLTHWRKCELTTKLPRILVLTASYGAGHELAAYAIKEYCRRYGLAQVQIIDLMKEAHPVLNKISTSVYMSSFHAARFGIHYYGWSYYLTQKNNAYSPVLAGLNRLGTKQLFEIIQREQPDGVINTFPYGASPIVSKLFDIPTFTIMTDYVIHARWLHPAIDKYYVASEDLKANMIENGISEKGVEVTGIPIRDAFENNNYPNENINNKMILIIVGAYSQLDLTAKMIKSLEGIRNCPITVVCGRNAKLNQHLTKQFQNNSRVTILGFVERMDELMASATCIISKAGGLTLAESLALKVPLFIYRPFAGQEKDNATYFYEKGIAFISYSMSDLVNQIRQFIDNDICVSLVKNKMEFLHHRKAAERIVTDVLSTIFGRRREQAILNSPMI</sequence>
<comment type="similarity">
    <text evidence="2">Belongs to the glycosyltransferase 28 family.</text>
</comment>
<dbReference type="PANTHER" id="PTHR43025">
    <property type="entry name" value="MONOGALACTOSYLDIACYLGLYCEROL SYNTHASE"/>
    <property type="match status" value="1"/>
</dbReference>
<feature type="domain" description="Diacylglycerol glucosyltransferase N-terminal" evidence="6">
    <location>
        <begin position="45"/>
        <end position="208"/>
    </location>
</feature>
<accession>A0ABW9U8Q8</accession>
<evidence type="ECO:0000259" key="5">
    <source>
        <dbReference type="Pfam" id="PF04101"/>
    </source>
</evidence>
<keyword evidence="8" id="KW-1185">Reference proteome</keyword>
<comment type="caution">
    <text evidence="7">The sequence shown here is derived from an EMBL/GenBank/DDBJ whole genome shotgun (WGS) entry which is preliminary data.</text>
</comment>
<evidence type="ECO:0000256" key="1">
    <source>
        <dbReference type="ARBA" id="ARBA00004370"/>
    </source>
</evidence>
<keyword evidence="4" id="KW-0808">Transferase</keyword>
<dbReference type="Pfam" id="PF06925">
    <property type="entry name" value="MGDG_synth"/>
    <property type="match status" value="1"/>
</dbReference>